<name>A0AA36DW94_LACSI</name>
<evidence type="ECO:0000313" key="2">
    <source>
        <dbReference type="Proteomes" id="UP001177003"/>
    </source>
</evidence>
<dbReference type="AlphaFoldDB" id="A0AA36DW94"/>
<keyword evidence="2" id="KW-1185">Reference proteome</keyword>
<accession>A0AA36DW94</accession>
<protein>
    <submittedName>
        <fullName evidence="1">Uncharacterized protein</fullName>
    </submittedName>
</protein>
<evidence type="ECO:0000313" key="1">
    <source>
        <dbReference type="EMBL" id="CAI9273790.1"/>
    </source>
</evidence>
<reference evidence="1" key="1">
    <citation type="submission" date="2023-04" db="EMBL/GenBank/DDBJ databases">
        <authorList>
            <person name="Vijverberg K."/>
            <person name="Xiong W."/>
            <person name="Schranz E."/>
        </authorList>
    </citation>
    <scope>NUCLEOTIDE SEQUENCE</scope>
</reference>
<dbReference type="Proteomes" id="UP001177003">
    <property type="component" value="Chromosome 2"/>
</dbReference>
<organism evidence="1 2">
    <name type="scientific">Lactuca saligna</name>
    <name type="common">Willowleaf lettuce</name>
    <dbReference type="NCBI Taxonomy" id="75948"/>
    <lineage>
        <taxon>Eukaryota</taxon>
        <taxon>Viridiplantae</taxon>
        <taxon>Streptophyta</taxon>
        <taxon>Embryophyta</taxon>
        <taxon>Tracheophyta</taxon>
        <taxon>Spermatophyta</taxon>
        <taxon>Magnoliopsida</taxon>
        <taxon>eudicotyledons</taxon>
        <taxon>Gunneridae</taxon>
        <taxon>Pentapetalae</taxon>
        <taxon>asterids</taxon>
        <taxon>campanulids</taxon>
        <taxon>Asterales</taxon>
        <taxon>Asteraceae</taxon>
        <taxon>Cichorioideae</taxon>
        <taxon>Cichorieae</taxon>
        <taxon>Lactucinae</taxon>
        <taxon>Lactuca</taxon>
    </lineage>
</organism>
<gene>
    <name evidence="1" type="ORF">LSALG_LOCUS13917</name>
</gene>
<sequence length="129" mass="14564">MIYDRIAEEIKSKLKQPENPKSIKHLSITEKCSGVVHLVAIRGIQSSFLLSHNYMHDWSVLPIYHLPMSTFCRLHIVSPVGLPPPFAPAVEIEDFEKLAKDLENASPLEIMDKALEKYGNDIAIAFSSY</sequence>
<proteinExistence type="predicted"/>
<dbReference type="EMBL" id="OX465078">
    <property type="protein sequence ID" value="CAI9273790.1"/>
    <property type="molecule type" value="Genomic_DNA"/>
</dbReference>